<dbReference type="AlphaFoldDB" id="A0A5K7SAM9"/>
<dbReference type="KEGG" id="anf:AQPE_2659"/>
<evidence type="ECO:0000256" key="3">
    <source>
        <dbReference type="ARBA" id="ARBA00022840"/>
    </source>
</evidence>
<dbReference type="GO" id="GO:0005524">
    <property type="term" value="F:ATP binding"/>
    <property type="evidence" value="ECO:0007669"/>
    <property type="project" value="UniProtKB-UniRule"/>
</dbReference>
<proteinExistence type="inferred from homology"/>
<dbReference type="GO" id="GO:0016226">
    <property type="term" value="P:iron-sulfur cluster assembly"/>
    <property type="evidence" value="ECO:0007669"/>
    <property type="project" value="InterPro"/>
</dbReference>
<comment type="subunit">
    <text evidence="6">Homodimer.</text>
</comment>
<sequence length="378" mass="40713">MRKIHIKMTEIPRKLIVPKNITDALRNVIFPGSNQDVISLDMAQEIRVAGKKVTFSLVFQRSDDPNMAAVIAACEEAILTHLGSDVEIKGNITAKAIHQMERPILPGVKNLIAIASGKGGVGKSTVSVNLAIALAKTGAKVGLIDADIFGPSIPKMFGVEDVKPAGVRVDGKERIQPISKFGVNFLSIGFFVATEDAVIWRGPMASNALKQLITDGNWGTLDYLLFDLPPGTSDIHLTLVQTVPISGAVIVTTPQDVALADVIRGVNMFKGKGVDVPVLGLIENMAWFTPEELPENKYYIFGRDGGLKLAERLELPLLGQIPIVQGIREGGDSGNPVAWDDNSITGKVFAEIASNLIRESDARNVNLNPTKKVKVSRK</sequence>
<keyword evidence="1 6" id="KW-0479">Metal-binding</keyword>
<comment type="function">
    <text evidence="6">Binds and transfers iron-sulfur (Fe-S) clusters to target apoproteins. Can hydrolyze ATP.</text>
</comment>
<evidence type="ECO:0000259" key="7">
    <source>
        <dbReference type="Pfam" id="PF01883"/>
    </source>
</evidence>
<dbReference type="Gene3D" id="3.40.50.300">
    <property type="entry name" value="P-loop containing nucleotide triphosphate hydrolases"/>
    <property type="match status" value="1"/>
</dbReference>
<evidence type="ECO:0000256" key="6">
    <source>
        <dbReference type="HAMAP-Rule" id="MF_02040"/>
    </source>
</evidence>
<keyword evidence="2 6" id="KW-0547">Nucleotide-binding</keyword>
<evidence type="ECO:0000313" key="9">
    <source>
        <dbReference type="Proteomes" id="UP001193389"/>
    </source>
</evidence>
<keyword evidence="4 6" id="KW-0408">Iron</keyword>
<dbReference type="InterPro" id="IPR027417">
    <property type="entry name" value="P-loop_NTPase"/>
</dbReference>
<gene>
    <name evidence="8" type="ORF">AQPE_2659</name>
</gene>
<dbReference type="InterPro" id="IPR002744">
    <property type="entry name" value="MIP18-like"/>
</dbReference>
<dbReference type="GO" id="GO:0140663">
    <property type="term" value="F:ATP-dependent FeS chaperone activity"/>
    <property type="evidence" value="ECO:0007669"/>
    <property type="project" value="InterPro"/>
</dbReference>
<dbReference type="Pfam" id="PF01883">
    <property type="entry name" value="FeS_assembly_P"/>
    <property type="match status" value="1"/>
</dbReference>
<dbReference type="GO" id="GO:0016887">
    <property type="term" value="F:ATP hydrolysis activity"/>
    <property type="evidence" value="ECO:0007669"/>
    <property type="project" value="UniProtKB-UniRule"/>
</dbReference>
<dbReference type="FunFam" id="3.40.50.300:FF:001119">
    <property type="entry name" value="Iron-sulfur cluster carrier protein"/>
    <property type="match status" value="1"/>
</dbReference>
<evidence type="ECO:0000256" key="1">
    <source>
        <dbReference type="ARBA" id="ARBA00022723"/>
    </source>
</evidence>
<feature type="domain" description="MIP18 family-like" evidence="7">
    <location>
        <begin position="20"/>
        <end position="88"/>
    </location>
</feature>
<organism evidence="8 9">
    <name type="scientific">Aquipluma nitroreducens</name>
    <dbReference type="NCBI Taxonomy" id="2010828"/>
    <lineage>
        <taxon>Bacteria</taxon>
        <taxon>Pseudomonadati</taxon>
        <taxon>Bacteroidota</taxon>
        <taxon>Bacteroidia</taxon>
        <taxon>Marinilabiliales</taxon>
        <taxon>Prolixibacteraceae</taxon>
        <taxon>Aquipluma</taxon>
    </lineage>
</organism>
<dbReference type="Gene3D" id="3.30.300.130">
    <property type="entry name" value="Fe-S cluster assembly (FSCA)"/>
    <property type="match status" value="1"/>
</dbReference>
<keyword evidence="3 6" id="KW-0067">ATP-binding</keyword>
<dbReference type="InterPro" id="IPR019591">
    <property type="entry name" value="Mrp/NBP35_ATP-bd"/>
</dbReference>
<dbReference type="PANTHER" id="PTHR42961:SF2">
    <property type="entry name" value="IRON-SULFUR PROTEIN NUBPL"/>
    <property type="match status" value="1"/>
</dbReference>
<evidence type="ECO:0000256" key="2">
    <source>
        <dbReference type="ARBA" id="ARBA00022741"/>
    </source>
</evidence>
<keyword evidence="6" id="KW-0378">Hydrolase</keyword>
<dbReference type="HAMAP" id="MF_02040">
    <property type="entry name" value="Mrp_NBP35"/>
    <property type="match status" value="1"/>
</dbReference>
<feature type="binding site" evidence="6">
    <location>
        <begin position="117"/>
        <end position="124"/>
    </location>
    <ligand>
        <name>ATP</name>
        <dbReference type="ChEBI" id="CHEBI:30616"/>
    </ligand>
</feature>
<dbReference type="PANTHER" id="PTHR42961">
    <property type="entry name" value="IRON-SULFUR PROTEIN NUBPL"/>
    <property type="match status" value="1"/>
</dbReference>
<dbReference type="GO" id="GO:0046872">
    <property type="term" value="F:metal ion binding"/>
    <property type="evidence" value="ECO:0007669"/>
    <property type="project" value="UniProtKB-KW"/>
</dbReference>
<dbReference type="SUPFAM" id="SSF117916">
    <property type="entry name" value="Fe-S cluster assembly (FSCA) domain-like"/>
    <property type="match status" value="1"/>
</dbReference>
<accession>A0A5K7SAM9</accession>
<dbReference type="Pfam" id="PF10609">
    <property type="entry name" value="ParA"/>
    <property type="match status" value="1"/>
</dbReference>
<dbReference type="GO" id="GO:0051539">
    <property type="term" value="F:4 iron, 4 sulfur cluster binding"/>
    <property type="evidence" value="ECO:0007669"/>
    <property type="project" value="TreeGrafter"/>
</dbReference>
<evidence type="ECO:0000256" key="5">
    <source>
        <dbReference type="ARBA" id="ARBA00023014"/>
    </source>
</evidence>
<dbReference type="InterPro" id="IPR044304">
    <property type="entry name" value="NUBPL-like"/>
</dbReference>
<dbReference type="InterPro" id="IPR034904">
    <property type="entry name" value="FSCA_dom_sf"/>
</dbReference>
<dbReference type="EMBL" id="AP018694">
    <property type="protein sequence ID" value="BBE18497.1"/>
    <property type="molecule type" value="Genomic_DNA"/>
</dbReference>
<keyword evidence="9" id="KW-1185">Reference proteome</keyword>
<dbReference type="SUPFAM" id="SSF52540">
    <property type="entry name" value="P-loop containing nucleoside triphosphate hydrolases"/>
    <property type="match status" value="1"/>
</dbReference>
<protein>
    <recommendedName>
        <fullName evidence="6">Iron-sulfur cluster carrier protein</fullName>
    </recommendedName>
</protein>
<keyword evidence="5 6" id="KW-0411">Iron-sulfur</keyword>
<name>A0A5K7SAM9_9BACT</name>
<reference evidence="8" key="1">
    <citation type="journal article" date="2020" name="Int. J. Syst. Evol. Microbiol.">
        <title>Aquipluma nitroreducens gen. nov. sp. nov., a novel facultatively anaerobic bacterium isolated from a freshwater lake.</title>
        <authorList>
            <person name="Watanabe M."/>
            <person name="Kojima H."/>
            <person name="Fukui M."/>
        </authorList>
    </citation>
    <scope>NUCLEOTIDE SEQUENCE</scope>
    <source>
        <strain evidence="8">MeG22</strain>
    </source>
</reference>
<dbReference type="Proteomes" id="UP001193389">
    <property type="component" value="Chromosome"/>
</dbReference>
<dbReference type="InterPro" id="IPR033756">
    <property type="entry name" value="YlxH/NBP35"/>
</dbReference>
<dbReference type="CDD" id="cd02037">
    <property type="entry name" value="Mrp_NBP35"/>
    <property type="match status" value="1"/>
</dbReference>
<evidence type="ECO:0000313" key="8">
    <source>
        <dbReference type="EMBL" id="BBE18497.1"/>
    </source>
</evidence>
<evidence type="ECO:0000256" key="4">
    <source>
        <dbReference type="ARBA" id="ARBA00023004"/>
    </source>
</evidence>
<comment type="similarity">
    <text evidence="6">Belongs to the Mrp/NBP35 ATP-binding proteins family.</text>
</comment>